<dbReference type="SUPFAM" id="SSF53955">
    <property type="entry name" value="Lysozyme-like"/>
    <property type="match status" value="1"/>
</dbReference>
<organism evidence="2 3">
    <name type="scientific">Catenulispora pinistramenti</name>
    <dbReference type="NCBI Taxonomy" id="2705254"/>
    <lineage>
        <taxon>Bacteria</taxon>
        <taxon>Bacillati</taxon>
        <taxon>Actinomycetota</taxon>
        <taxon>Actinomycetes</taxon>
        <taxon>Catenulisporales</taxon>
        <taxon>Catenulisporaceae</taxon>
        <taxon>Catenulispora</taxon>
    </lineage>
</organism>
<gene>
    <name evidence="2" type="ORF">KGQ19_15015</name>
</gene>
<reference evidence="2 3" key="1">
    <citation type="submission" date="2020-02" db="EMBL/GenBank/DDBJ databases">
        <title>Acidophilic actinobacteria isolated from forest soil.</title>
        <authorList>
            <person name="Golinska P."/>
        </authorList>
    </citation>
    <scope>NUCLEOTIDE SEQUENCE [LARGE SCALE GENOMIC DNA]</scope>
    <source>
        <strain evidence="2 3">NL8</strain>
    </source>
</reference>
<dbReference type="Pfam" id="PF01464">
    <property type="entry name" value="SLT"/>
    <property type="match status" value="1"/>
</dbReference>
<keyword evidence="3" id="KW-1185">Reference proteome</keyword>
<dbReference type="InterPro" id="IPR008258">
    <property type="entry name" value="Transglycosylase_SLT_dom_1"/>
</dbReference>
<dbReference type="Proteomes" id="UP000730482">
    <property type="component" value="Unassembled WGS sequence"/>
</dbReference>
<accession>A0ABS5KQ55</accession>
<dbReference type="Gene3D" id="1.10.530.10">
    <property type="match status" value="1"/>
</dbReference>
<evidence type="ECO:0000313" key="3">
    <source>
        <dbReference type="Proteomes" id="UP000730482"/>
    </source>
</evidence>
<proteinExistence type="predicted"/>
<dbReference type="EMBL" id="JAAFYZ010000043">
    <property type="protein sequence ID" value="MBS2548177.1"/>
    <property type="molecule type" value="Genomic_DNA"/>
</dbReference>
<dbReference type="InterPro" id="IPR023346">
    <property type="entry name" value="Lysozyme-like_dom_sf"/>
</dbReference>
<sequence length="83" mass="8800">MNESSGDPTAVNLYDGNAAAGHPSIGLMRTIRPTFDAYALDGHRDIYNPVDNIVAAVRYATATYGSPEEAVASECGGSCWRGY</sequence>
<evidence type="ECO:0000313" key="2">
    <source>
        <dbReference type="EMBL" id="MBS2548177.1"/>
    </source>
</evidence>
<comment type="caution">
    <text evidence="2">The sequence shown here is derived from an EMBL/GenBank/DDBJ whole genome shotgun (WGS) entry which is preliminary data.</text>
</comment>
<protein>
    <submittedName>
        <fullName evidence="2">Transglycosylase SLT domain-containing protein</fullName>
    </submittedName>
</protein>
<evidence type="ECO:0000259" key="1">
    <source>
        <dbReference type="Pfam" id="PF01464"/>
    </source>
</evidence>
<feature type="domain" description="Transglycosylase SLT" evidence="1">
    <location>
        <begin position="2"/>
        <end position="66"/>
    </location>
</feature>
<name>A0ABS5KQ55_9ACTN</name>